<keyword evidence="1" id="KW-1133">Transmembrane helix</keyword>
<feature type="transmembrane region" description="Helical" evidence="1">
    <location>
        <begin position="36"/>
        <end position="57"/>
    </location>
</feature>
<evidence type="ECO:0000313" key="2">
    <source>
        <dbReference type="EMBL" id="GAA1671522.1"/>
    </source>
</evidence>
<organism evidence="2 3">
    <name type="scientific">Kribbella yunnanensis</name>
    <dbReference type="NCBI Taxonomy" id="190194"/>
    <lineage>
        <taxon>Bacteria</taxon>
        <taxon>Bacillati</taxon>
        <taxon>Actinomycetota</taxon>
        <taxon>Actinomycetes</taxon>
        <taxon>Propionibacteriales</taxon>
        <taxon>Kribbellaceae</taxon>
        <taxon>Kribbella</taxon>
    </lineage>
</organism>
<evidence type="ECO:0000256" key="1">
    <source>
        <dbReference type="SAM" id="Phobius"/>
    </source>
</evidence>
<dbReference type="RefSeq" id="WP_344146439.1">
    <property type="nucleotide sequence ID" value="NZ_BAAANF010000003.1"/>
</dbReference>
<evidence type="ECO:0000313" key="3">
    <source>
        <dbReference type="Proteomes" id="UP001500280"/>
    </source>
</evidence>
<proteinExistence type="predicted"/>
<gene>
    <name evidence="2" type="ORF">GCM10009745_12780</name>
</gene>
<keyword evidence="1" id="KW-0812">Transmembrane</keyword>
<dbReference type="Proteomes" id="UP001500280">
    <property type="component" value="Unassembled WGS sequence"/>
</dbReference>
<protein>
    <submittedName>
        <fullName evidence="2">Uncharacterized protein</fullName>
    </submittedName>
</protein>
<dbReference type="EMBL" id="BAAANF010000003">
    <property type="protein sequence ID" value="GAA1671522.1"/>
    <property type="molecule type" value="Genomic_DNA"/>
</dbReference>
<name>A0ABP4SE25_9ACTN</name>
<reference evidence="3" key="1">
    <citation type="journal article" date="2019" name="Int. J. Syst. Evol. Microbiol.">
        <title>The Global Catalogue of Microorganisms (GCM) 10K type strain sequencing project: providing services to taxonomists for standard genome sequencing and annotation.</title>
        <authorList>
            <consortium name="The Broad Institute Genomics Platform"/>
            <consortium name="The Broad Institute Genome Sequencing Center for Infectious Disease"/>
            <person name="Wu L."/>
            <person name="Ma J."/>
        </authorList>
    </citation>
    <scope>NUCLEOTIDE SEQUENCE [LARGE SCALE GENOMIC DNA]</scope>
    <source>
        <strain evidence="3">JCM 14307</strain>
    </source>
</reference>
<comment type="caution">
    <text evidence="2">The sequence shown here is derived from an EMBL/GenBank/DDBJ whole genome shotgun (WGS) entry which is preliminary data.</text>
</comment>
<keyword evidence="1" id="KW-0472">Membrane</keyword>
<keyword evidence="3" id="KW-1185">Reference proteome</keyword>
<accession>A0ABP4SE25</accession>
<sequence length="277" mass="30050">MNLTIPPPVEQLDPGYATDLKYDLVRKARKRHRTPSWTPILAAACGIAIITTGVVYLSHTGDSTADPAGSPGIVQVPAGESMQIPLNSIPAPTKTEIRAAARQCMTPKLNAIGHPNHLEKPDAADTANFRTATWLSLPDATGRRDSKRLLQTFTTRDSNMWYQCLDGELLREGNVVDNTLSPQNLLPGTWSWSTTKAGSKPVAHASYSFRAHPSVVLVELRIRGAKGASGWFTVMVEDTSGYVEGALEDAVAEHGAVEVDVRAFDKSGKQIWFKTFG</sequence>